<evidence type="ECO:0000256" key="3">
    <source>
        <dbReference type="ARBA" id="ARBA00022454"/>
    </source>
</evidence>
<feature type="compositionally biased region" description="Basic and acidic residues" evidence="6">
    <location>
        <begin position="264"/>
        <end position="282"/>
    </location>
</feature>
<evidence type="ECO:0000256" key="4">
    <source>
        <dbReference type="ARBA" id="ARBA00023242"/>
    </source>
</evidence>
<protein>
    <recommendedName>
        <fullName evidence="7">HORMA domain-containing protein</fullName>
    </recommendedName>
</protein>
<comment type="subcellular location">
    <subcellularLocation>
        <location evidence="2">Chromosome</location>
    </subcellularLocation>
    <subcellularLocation>
        <location evidence="1">Nucleus</location>
    </subcellularLocation>
</comment>
<evidence type="ECO:0000259" key="7">
    <source>
        <dbReference type="PROSITE" id="PS50815"/>
    </source>
</evidence>
<dbReference type="Gene3D" id="1.10.10.10">
    <property type="entry name" value="Winged helix-like DNA-binding domain superfamily/Winged helix DNA-binding domain"/>
    <property type="match status" value="1"/>
</dbReference>
<dbReference type="InterPro" id="IPR036390">
    <property type="entry name" value="WH_DNA-bd_sf"/>
</dbReference>
<keyword evidence="5" id="KW-0469">Meiosis</keyword>
<dbReference type="GO" id="GO:0005634">
    <property type="term" value="C:nucleus"/>
    <property type="evidence" value="ECO:0007669"/>
    <property type="project" value="UniProtKB-SubCell"/>
</dbReference>
<dbReference type="PROSITE" id="PS50815">
    <property type="entry name" value="HORMA"/>
    <property type="match status" value="1"/>
</dbReference>
<evidence type="ECO:0000256" key="6">
    <source>
        <dbReference type="SAM" id="MobiDB-lite"/>
    </source>
</evidence>
<dbReference type="Proteomes" id="UP001374579">
    <property type="component" value="Unassembled WGS sequence"/>
</dbReference>
<dbReference type="Pfam" id="PF20826">
    <property type="entry name" value="PHD_5"/>
    <property type="match status" value="1"/>
</dbReference>
<evidence type="ECO:0000313" key="9">
    <source>
        <dbReference type="Proteomes" id="UP001374579"/>
    </source>
</evidence>
<dbReference type="EMBL" id="JBAMIC010000012">
    <property type="protein sequence ID" value="KAK7099161.1"/>
    <property type="molecule type" value="Genomic_DNA"/>
</dbReference>
<dbReference type="GO" id="GO:0005694">
    <property type="term" value="C:chromosome"/>
    <property type="evidence" value="ECO:0007669"/>
    <property type="project" value="UniProtKB-SubCell"/>
</dbReference>
<keyword evidence="9" id="KW-1185">Reference proteome</keyword>
<feature type="region of interest" description="Disordered" evidence="6">
    <location>
        <begin position="469"/>
        <end position="519"/>
    </location>
</feature>
<feature type="region of interest" description="Disordered" evidence="6">
    <location>
        <begin position="240"/>
        <end position="319"/>
    </location>
</feature>
<name>A0AAN9B4I9_9CAEN</name>
<dbReference type="SUPFAM" id="SSF46785">
    <property type="entry name" value="Winged helix' DNA-binding domain"/>
    <property type="match status" value="1"/>
</dbReference>
<dbReference type="Gene3D" id="3.30.900.10">
    <property type="entry name" value="HORMA domain"/>
    <property type="match status" value="1"/>
</dbReference>
<feature type="compositionally biased region" description="Basic and acidic residues" evidence="6">
    <location>
        <begin position="471"/>
        <end position="512"/>
    </location>
</feature>
<feature type="domain" description="HORMA" evidence="7">
    <location>
        <begin position="28"/>
        <end position="229"/>
    </location>
</feature>
<dbReference type="InterPro" id="IPR036388">
    <property type="entry name" value="WH-like_DNA-bd_sf"/>
</dbReference>
<dbReference type="InterPro" id="IPR013083">
    <property type="entry name" value="Znf_RING/FYVE/PHD"/>
</dbReference>
<keyword evidence="4" id="KW-0539">Nucleus</keyword>
<evidence type="ECO:0000256" key="1">
    <source>
        <dbReference type="ARBA" id="ARBA00004123"/>
    </source>
</evidence>
<dbReference type="InterPro" id="IPR003511">
    <property type="entry name" value="HORMA_dom"/>
</dbReference>
<keyword evidence="3" id="KW-0158">Chromosome</keyword>
<evidence type="ECO:0000256" key="5">
    <source>
        <dbReference type="ARBA" id="ARBA00023254"/>
    </source>
</evidence>
<evidence type="ECO:0000256" key="2">
    <source>
        <dbReference type="ARBA" id="ARBA00004286"/>
    </source>
</evidence>
<dbReference type="PANTHER" id="PTHR48225:SF7">
    <property type="entry name" value="MEIOSIS-SPECIFIC PROTEIN HOP1"/>
    <property type="match status" value="1"/>
</dbReference>
<gene>
    <name evidence="8" type="ORF">V1264_003345</name>
</gene>
<comment type="caution">
    <text evidence="8">The sequence shown here is derived from an EMBL/GenBank/DDBJ whole genome shotgun (WGS) entry which is preliminary data.</text>
</comment>
<dbReference type="SUPFAM" id="SSF56019">
    <property type="entry name" value="The spindle assembly checkpoint protein mad2"/>
    <property type="match status" value="1"/>
</dbReference>
<accession>A0AAN9B4I9</accession>
<dbReference type="InterPro" id="IPR011011">
    <property type="entry name" value="Znf_FYVE_PHD"/>
</dbReference>
<dbReference type="AlphaFoldDB" id="A0AAN9B4I9"/>
<feature type="compositionally biased region" description="Polar residues" evidence="6">
    <location>
        <begin position="248"/>
        <end position="257"/>
    </location>
</feature>
<reference evidence="8 9" key="1">
    <citation type="submission" date="2024-02" db="EMBL/GenBank/DDBJ databases">
        <title>Chromosome-scale genome assembly of the rough periwinkle Littorina saxatilis.</title>
        <authorList>
            <person name="De Jode A."/>
            <person name="Faria R."/>
            <person name="Formenti G."/>
            <person name="Sims Y."/>
            <person name="Smith T.P."/>
            <person name="Tracey A."/>
            <person name="Wood J.M.D."/>
            <person name="Zagrodzka Z.B."/>
            <person name="Johannesson K."/>
            <person name="Butlin R.K."/>
            <person name="Leder E.H."/>
        </authorList>
    </citation>
    <scope>NUCLEOTIDE SEQUENCE [LARGE SCALE GENOMIC DNA]</scope>
    <source>
        <strain evidence="8">Snail1</strain>
        <tissue evidence="8">Muscle</tissue>
    </source>
</reference>
<dbReference type="GO" id="GO:0051321">
    <property type="term" value="P:meiotic cell cycle"/>
    <property type="evidence" value="ECO:0007669"/>
    <property type="project" value="UniProtKB-KW"/>
</dbReference>
<feature type="compositionally biased region" description="Basic and acidic residues" evidence="6">
    <location>
        <begin position="592"/>
        <end position="613"/>
    </location>
</feature>
<dbReference type="InterPro" id="IPR051294">
    <property type="entry name" value="HORMA_MeioticProgression"/>
</dbReference>
<dbReference type="Pfam" id="PF02301">
    <property type="entry name" value="HORMA"/>
    <property type="match status" value="1"/>
</dbReference>
<proteinExistence type="predicted"/>
<dbReference type="Gene3D" id="3.30.40.10">
    <property type="entry name" value="Zinc/RING finger domain, C3HC4 (zinc finger)"/>
    <property type="match status" value="1"/>
</dbReference>
<sequence>MATSQMVRPEEKTGTWASMFPVEQVTEQQSALFAKKLLAVAISNITYLRAIFPERAYGDRCLGDLNLKILRDDSSYPGASQVVKWVKGCFDALDKKYLRMLIIGIYVDVEDPQTVIESYTFKFSYSTQCGVDIYRNGKKISSAHSTENTKKETIQLLRTIIVLTQTLQPLPDNVMMTMKILYYDEVTPADYEPPGFKASDFDAFQFHDEPVNIKLGDVETPFHSVKMRIKTDKKQFDFKDDAPEDITLGQTISNSGLDNEPEGESQKANDKKAQKPAEKNNKDSSVPLKEGDIPLVSPAKPEPSKEAAPATPNTPKEDDFSVRCACGCNEDDGLMIVCDVCNCWQHAVCYRILDEEHAPEEHTCDTCVREDKTKRATDPYLKELNTFQVQATCLWRRSLQACTEFNRLQPNQLAQRLGVDNSVAQGLIKRLEKEGFVLAPNRDKRLGKVVDKEKVQKVGIPAYFKQPQKTLKGEKDARLNQDEKMDVSKTDNKSAAEEKEKRDNRASNKDASNEASDVNLSAVTEKAANISLQSHQLRSSVKRKQGLSILKDKPEKEQNTQSSDKGSDETRGQKRAFSRVDQTEFSVCGSQETHDTRSSRRRKCSDVHKSIRV</sequence>
<evidence type="ECO:0000313" key="8">
    <source>
        <dbReference type="EMBL" id="KAK7099161.1"/>
    </source>
</evidence>
<feature type="region of interest" description="Disordered" evidence="6">
    <location>
        <begin position="534"/>
        <end position="613"/>
    </location>
</feature>
<organism evidence="8 9">
    <name type="scientific">Littorina saxatilis</name>
    <dbReference type="NCBI Taxonomy" id="31220"/>
    <lineage>
        <taxon>Eukaryota</taxon>
        <taxon>Metazoa</taxon>
        <taxon>Spiralia</taxon>
        <taxon>Lophotrochozoa</taxon>
        <taxon>Mollusca</taxon>
        <taxon>Gastropoda</taxon>
        <taxon>Caenogastropoda</taxon>
        <taxon>Littorinimorpha</taxon>
        <taxon>Littorinoidea</taxon>
        <taxon>Littorinidae</taxon>
        <taxon>Littorina</taxon>
    </lineage>
</organism>
<dbReference type="SUPFAM" id="SSF57903">
    <property type="entry name" value="FYVE/PHD zinc finger"/>
    <property type="match status" value="1"/>
</dbReference>
<dbReference type="InterPro" id="IPR036570">
    <property type="entry name" value="HORMA_dom_sf"/>
</dbReference>
<dbReference type="PANTHER" id="PTHR48225">
    <property type="entry name" value="HORMA DOMAIN-CONTAINING PROTEIN 1"/>
    <property type="match status" value="1"/>
</dbReference>